<dbReference type="InterPro" id="IPR020476">
    <property type="entry name" value="Nudix_hydrolase"/>
</dbReference>
<dbReference type="OrthoDB" id="9804442at2"/>
<dbReference type="PROSITE" id="PS51462">
    <property type="entry name" value="NUDIX"/>
    <property type="match status" value="1"/>
</dbReference>
<dbReference type="InterPro" id="IPR015797">
    <property type="entry name" value="NUDIX_hydrolase-like_dom_sf"/>
</dbReference>
<dbReference type="Pfam" id="PF00293">
    <property type="entry name" value="NUDIX"/>
    <property type="match status" value="1"/>
</dbReference>
<accession>A0A516Q1E8</accession>
<dbReference type="AlphaFoldDB" id="A0A516Q1E8"/>
<dbReference type="EMBL" id="CP041692">
    <property type="protein sequence ID" value="QDP97253.1"/>
    <property type="molecule type" value="Genomic_DNA"/>
</dbReference>
<dbReference type="Proteomes" id="UP000319263">
    <property type="component" value="Chromosome"/>
</dbReference>
<protein>
    <submittedName>
        <fullName evidence="4">NUDIX domain-containing protein</fullName>
    </submittedName>
</protein>
<evidence type="ECO:0000313" key="4">
    <source>
        <dbReference type="EMBL" id="QDP97253.1"/>
    </source>
</evidence>
<comment type="cofactor">
    <cofactor evidence="1">
        <name>Mg(2+)</name>
        <dbReference type="ChEBI" id="CHEBI:18420"/>
    </cofactor>
</comment>
<evidence type="ECO:0000259" key="3">
    <source>
        <dbReference type="PROSITE" id="PS51462"/>
    </source>
</evidence>
<evidence type="ECO:0000256" key="2">
    <source>
        <dbReference type="ARBA" id="ARBA00022801"/>
    </source>
</evidence>
<gene>
    <name evidence="4" type="ORF">FOE78_16160</name>
</gene>
<dbReference type="RefSeq" id="WP_143987214.1">
    <property type="nucleotide sequence ID" value="NZ_CP041692.1"/>
</dbReference>
<dbReference type="KEGG" id="mik:FOE78_16160"/>
<feature type="domain" description="Nudix hydrolase" evidence="3">
    <location>
        <begin position="28"/>
        <end position="155"/>
    </location>
</feature>
<dbReference type="Gene3D" id="3.90.79.10">
    <property type="entry name" value="Nucleoside Triphosphate Pyrophosphohydrolase"/>
    <property type="match status" value="1"/>
</dbReference>
<sequence length="159" mass="17961">MIKGDLAELAARAWKRLHGPAQWRILWLKHATFMIGVTGVVLDDHDRVLLLRHRFWKDCPWGTPSGYLERGETIEQGFAREVAEETSLQITDVRIHKINSGFRLRLEVAVISRLAGDQVPRVDEIEVAEARFFTVGELPADLRMGHRELIMAALAGSPA</sequence>
<keyword evidence="2" id="KW-0378">Hydrolase</keyword>
<dbReference type="PANTHER" id="PTHR43046">
    <property type="entry name" value="GDP-MANNOSE MANNOSYL HYDROLASE"/>
    <property type="match status" value="1"/>
</dbReference>
<name>A0A516Q1E8_9ACTN</name>
<dbReference type="SUPFAM" id="SSF55811">
    <property type="entry name" value="Nudix"/>
    <property type="match status" value="1"/>
</dbReference>
<organism evidence="4 5">
    <name type="scientific">Microlunatus elymi</name>
    <dbReference type="NCBI Taxonomy" id="2596828"/>
    <lineage>
        <taxon>Bacteria</taxon>
        <taxon>Bacillati</taxon>
        <taxon>Actinomycetota</taxon>
        <taxon>Actinomycetes</taxon>
        <taxon>Propionibacteriales</taxon>
        <taxon>Propionibacteriaceae</taxon>
        <taxon>Microlunatus</taxon>
    </lineage>
</organism>
<dbReference type="PANTHER" id="PTHR43046:SF16">
    <property type="entry name" value="ADP-RIBOSE PYROPHOSPHATASE YJHB-RELATED"/>
    <property type="match status" value="1"/>
</dbReference>
<dbReference type="GO" id="GO:0016787">
    <property type="term" value="F:hydrolase activity"/>
    <property type="evidence" value="ECO:0007669"/>
    <property type="project" value="UniProtKB-KW"/>
</dbReference>
<dbReference type="InterPro" id="IPR000086">
    <property type="entry name" value="NUDIX_hydrolase_dom"/>
</dbReference>
<keyword evidence="5" id="KW-1185">Reference proteome</keyword>
<evidence type="ECO:0000256" key="1">
    <source>
        <dbReference type="ARBA" id="ARBA00001946"/>
    </source>
</evidence>
<dbReference type="PRINTS" id="PR00502">
    <property type="entry name" value="NUDIXFAMILY"/>
</dbReference>
<proteinExistence type="predicted"/>
<evidence type="ECO:0000313" key="5">
    <source>
        <dbReference type="Proteomes" id="UP000319263"/>
    </source>
</evidence>
<reference evidence="4 5" key="1">
    <citation type="submission" date="2019-07" db="EMBL/GenBank/DDBJ databases">
        <title>Microlunatus dokdonensis sp. nov. isolated from the rhizospheric soil of the wild plant Elymus tsukushiensis.</title>
        <authorList>
            <person name="Ghim S.-Y."/>
            <person name="Hwang Y.-J."/>
            <person name="Son J.-S."/>
            <person name="Shin J.-H."/>
        </authorList>
    </citation>
    <scope>NUCLEOTIDE SEQUENCE [LARGE SCALE GENOMIC DNA]</scope>
    <source>
        <strain evidence="4 5">KUDC0627</strain>
    </source>
</reference>